<proteinExistence type="predicted"/>
<reference evidence="2 3" key="1">
    <citation type="submission" date="2013-12" db="EMBL/GenBank/DDBJ databases">
        <authorList>
            <person name="Wang R."/>
            <person name="Li Y."/>
            <person name="Zheng H."/>
            <person name="Xin J."/>
        </authorList>
    </citation>
    <scope>NUCLEOTIDE SEQUENCE [LARGE SCALE GENOMIC DNA]</scope>
    <source>
        <strain evidence="2 3">87001</strain>
    </source>
</reference>
<sequence>MKQKNQHDRAISFSIDTNKSNDKRFWISFSLICCYLTCFVLSVAFLIIGIIALI</sequence>
<keyword evidence="1" id="KW-0472">Membrane</keyword>
<accession>A0A9N7BIW8</accession>
<dbReference type="Proteomes" id="UP000031910">
    <property type="component" value="Chromosome"/>
</dbReference>
<evidence type="ECO:0000256" key="1">
    <source>
        <dbReference type="SAM" id="Phobius"/>
    </source>
</evidence>
<gene>
    <name evidence="2" type="ORF">MCCG_0288</name>
</gene>
<keyword evidence="3" id="KW-1185">Reference proteome</keyword>
<dbReference type="AlphaFoldDB" id="A0A9N7BIW8"/>
<dbReference type="EMBL" id="CP006959">
    <property type="protein sequence ID" value="AJK51270.1"/>
    <property type="molecule type" value="Genomic_DNA"/>
</dbReference>
<protein>
    <submittedName>
        <fullName evidence="2">Uncharacterized protein</fullName>
    </submittedName>
</protein>
<evidence type="ECO:0000313" key="3">
    <source>
        <dbReference type="Proteomes" id="UP000031910"/>
    </source>
</evidence>
<feature type="transmembrane region" description="Helical" evidence="1">
    <location>
        <begin position="25"/>
        <end position="53"/>
    </location>
</feature>
<organism evidence="2 3">
    <name type="scientific">Mycoplasma capricolum subsp. capripneumoniae 87001</name>
    <dbReference type="NCBI Taxonomy" id="1124992"/>
    <lineage>
        <taxon>Bacteria</taxon>
        <taxon>Bacillati</taxon>
        <taxon>Mycoplasmatota</taxon>
        <taxon>Mollicutes</taxon>
        <taxon>Mycoplasmataceae</taxon>
        <taxon>Mycoplasma</taxon>
    </lineage>
</organism>
<keyword evidence="1" id="KW-1133">Transmembrane helix</keyword>
<dbReference type="KEGG" id="mcai:MCCG_0288"/>
<name>A0A9N7BIW8_MYCCC</name>
<keyword evidence="1" id="KW-0812">Transmembrane</keyword>
<evidence type="ECO:0000313" key="2">
    <source>
        <dbReference type="EMBL" id="AJK51270.1"/>
    </source>
</evidence>